<dbReference type="EMBL" id="CP008948">
    <property type="protein sequence ID" value="AII10382.1"/>
    <property type="molecule type" value="Genomic_DNA"/>
</dbReference>
<evidence type="ECO:0000313" key="1">
    <source>
        <dbReference type="EMBL" id="AII10382.1"/>
    </source>
</evidence>
<proteinExistence type="predicted"/>
<organism evidence="1 2">
    <name type="scientific">Rhodococcus opacus</name>
    <name type="common">Nocardia opaca</name>
    <dbReference type="NCBI Taxonomy" id="37919"/>
    <lineage>
        <taxon>Bacteria</taxon>
        <taxon>Bacillati</taxon>
        <taxon>Actinomycetota</taxon>
        <taxon>Actinomycetes</taxon>
        <taxon>Mycobacteriales</taxon>
        <taxon>Nocardiaceae</taxon>
        <taxon>Rhodococcus</taxon>
    </lineage>
</organism>
<reference evidence="1 2" key="1">
    <citation type="submission" date="2014-07" db="EMBL/GenBank/DDBJ databases">
        <title>Genome Sequence of Rhodococcus opacus Strain R7, a Biodegrader of Mono- and Polycyclic Aromatic Hydrocarbons.</title>
        <authorList>
            <person name="Di Gennaro P."/>
            <person name="Zampolli J."/>
            <person name="Presti I."/>
            <person name="Cappelletti M."/>
            <person name="D'Ursi P."/>
            <person name="Orro A."/>
            <person name="Mezzelani A."/>
            <person name="Milanesi L."/>
        </authorList>
    </citation>
    <scope>NUCLEOTIDE SEQUENCE [LARGE SCALE GENOMIC DNA]</scope>
    <source>
        <strain evidence="1 2">R7</strain>
        <plasmid evidence="1">pPDG1</plasmid>
    </source>
</reference>
<geneLocation type="plasmid" evidence="1 2">
    <name>pPDG1</name>
</geneLocation>
<evidence type="ECO:0000313" key="2">
    <source>
        <dbReference type="Proteomes" id="UP000028488"/>
    </source>
</evidence>
<dbReference type="AlphaFoldDB" id="A0A076EYR0"/>
<keyword evidence="1" id="KW-0614">Plasmid</keyword>
<dbReference type="Proteomes" id="UP000028488">
    <property type="component" value="Plasmid pPDG1"/>
</dbReference>
<gene>
    <name evidence="1" type="ORF">EP51_39425</name>
</gene>
<accession>A0A076EYR0</accession>
<protein>
    <submittedName>
        <fullName evidence="1">Uncharacterized protein</fullName>
    </submittedName>
</protein>
<name>A0A076EYR0_RHOOP</name>
<sequence>MFPVGIERTSLELPTGTAPDEVQAKAAASLRAQGIDTFSDLSLQTTLTTGNPDISRYTLTYWVDDHPRD</sequence>